<dbReference type="GO" id="GO:0000981">
    <property type="term" value="F:DNA-binding transcription factor activity, RNA polymerase II-specific"/>
    <property type="evidence" value="ECO:0007669"/>
    <property type="project" value="InterPro"/>
</dbReference>
<keyword evidence="2" id="KW-0479">Metal-binding</keyword>
<dbReference type="AlphaFoldDB" id="A0A8J2IJ61"/>
<dbReference type="PANTHER" id="PTHR47338:SF23">
    <property type="entry name" value="ZN(II)2CYS6 TRANSCRIPTION FACTOR (EUROFUNG)"/>
    <property type="match status" value="1"/>
</dbReference>
<dbReference type="GO" id="GO:0005634">
    <property type="term" value="C:nucleus"/>
    <property type="evidence" value="ECO:0007669"/>
    <property type="project" value="UniProtKB-SubCell"/>
</dbReference>
<dbReference type="PROSITE" id="PS50048">
    <property type="entry name" value="ZN2_CY6_FUNGAL_2"/>
    <property type="match status" value="1"/>
</dbReference>
<evidence type="ECO:0000256" key="5">
    <source>
        <dbReference type="ARBA" id="ARBA00023242"/>
    </source>
</evidence>
<feature type="region of interest" description="Disordered" evidence="6">
    <location>
        <begin position="126"/>
        <end position="170"/>
    </location>
</feature>
<dbReference type="GO" id="GO:0006351">
    <property type="term" value="P:DNA-templated transcription"/>
    <property type="evidence" value="ECO:0007669"/>
    <property type="project" value="InterPro"/>
</dbReference>
<comment type="caution">
    <text evidence="8">The sequence shown here is derived from an EMBL/GenBank/DDBJ whole genome shotgun (WGS) entry which is preliminary data.</text>
</comment>
<dbReference type="SMART" id="SM00066">
    <property type="entry name" value="GAL4"/>
    <property type="match status" value="1"/>
</dbReference>
<gene>
    <name evidence="8" type="ORF">FEQUK3_LOCUS2095</name>
</gene>
<evidence type="ECO:0000256" key="1">
    <source>
        <dbReference type="ARBA" id="ARBA00004123"/>
    </source>
</evidence>
<dbReference type="GO" id="GO:0008270">
    <property type="term" value="F:zinc ion binding"/>
    <property type="evidence" value="ECO:0007669"/>
    <property type="project" value="InterPro"/>
</dbReference>
<dbReference type="Pfam" id="PF00172">
    <property type="entry name" value="Zn_clus"/>
    <property type="match status" value="1"/>
</dbReference>
<dbReference type="InterPro" id="IPR050815">
    <property type="entry name" value="TF_fung"/>
</dbReference>
<dbReference type="GO" id="GO:0003677">
    <property type="term" value="F:DNA binding"/>
    <property type="evidence" value="ECO:0007669"/>
    <property type="project" value="InterPro"/>
</dbReference>
<evidence type="ECO:0000259" key="7">
    <source>
        <dbReference type="PROSITE" id="PS50048"/>
    </source>
</evidence>
<organism evidence="8 9">
    <name type="scientific">Fusarium equiseti</name>
    <name type="common">Fusarium scirpi</name>
    <dbReference type="NCBI Taxonomy" id="61235"/>
    <lineage>
        <taxon>Eukaryota</taxon>
        <taxon>Fungi</taxon>
        <taxon>Dikarya</taxon>
        <taxon>Ascomycota</taxon>
        <taxon>Pezizomycotina</taxon>
        <taxon>Sordariomycetes</taxon>
        <taxon>Hypocreomycetidae</taxon>
        <taxon>Hypocreales</taxon>
        <taxon>Nectriaceae</taxon>
        <taxon>Fusarium</taxon>
        <taxon>Fusarium incarnatum-equiseti species complex</taxon>
    </lineage>
</organism>
<evidence type="ECO:0000256" key="4">
    <source>
        <dbReference type="ARBA" id="ARBA00023163"/>
    </source>
</evidence>
<feature type="domain" description="Zn(2)-C6 fungal-type" evidence="7">
    <location>
        <begin position="24"/>
        <end position="54"/>
    </location>
</feature>
<evidence type="ECO:0000256" key="6">
    <source>
        <dbReference type="SAM" id="MobiDB-lite"/>
    </source>
</evidence>
<evidence type="ECO:0000256" key="2">
    <source>
        <dbReference type="ARBA" id="ARBA00022723"/>
    </source>
</evidence>
<evidence type="ECO:0000313" key="9">
    <source>
        <dbReference type="Proteomes" id="UP000693738"/>
    </source>
</evidence>
<keyword evidence="5" id="KW-0539">Nucleus</keyword>
<feature type="compositionally biased region" description="Polar residues" evidence="6">
    <location>
        <begin position="649"/>
        <end position="672"/>
    </location>
</feature>
<dbReference type="CDD" id="cd00067">
    <property type="entry name" value="GAL4"/>
    <property type="match status" value="1"/>
</dbReference>
<dbReference type="Proteomes" id="UP000693738">
    <property type="component" value="Unassembled WGS sequence"/>
</dbReference>
<accession>A0A8J2IJ61</accession>
<feature type="region of interest" description="Disordered" evidence="6">
    <location>
        <begin position="647"/>
        <end position="672"/>
    </location>
</feature>
<dbReference type="EMBL" id="CAJSTJ010000099">
    <property type="protein sequence ID" value="CAG7556397.1"/>
    <property type="molecule type" value="Genomic_DNA"/>
</dbReference>
<evidence type="ECO:0000256" key="3">
    <source>
        <dbReference type="ARBA" id="ARBA00023015"/>
    </source>
</evidence>
<keyword evidence="4" id="KW-0804">Transcription</keyword>
<dbReference type="PANTHER" id="PTHR47338">
    <property type="entry name" value="ZN(II)2CYS6 TRANSCRIPTION FACTOR (EUROFUNG)-RELATED"/>
    <property type="match status" value="1"/>
</dbReference>
<dbReference type="InterPro" id="IPR007219">
    <property type="entry name" value="XnlR_reg_dom"/>
</dbReference>
<dbReference type="PROSITE" id="PS00463">
    <property type="entry name" value="ZN2_CY6_FUNGAL_1"/>
    <property type="match status" value="1"/>
</dbReference>
<dbReference type="Pfam" id="PF04082">
    <property type="entry name" value="Fungal_trans"/>
    <property type="match status" value="1"/>
</dbReference>
<protein>
    <recommendedName>
        <fullName evidence="7">Zn(2)-C6 fungal-type domain-containing protein</fullName>
    </recommendedName>
</protein>
<keyword evidence="3" id="KW-0805">Transcription regulation</keyword>
<dbReference type="CDD" id="cd12148">
    <property type="entry name" value="fungal_TF_MHR"/>
    <property type="match status" value="1"/>
</dbReference>
<sequence length="774" mass="86660">MDKDGADTSTQPEQTAQTSDVGLACNWCRRRKLRCSRETPICEHCRKTGQDCVYETKRARPGMKAGAIENVHKRLDALERTISKQQTTLESLRTEQTSSSETNPRQTSIDGQSLIHSLAQEICKLGNPPPSLSPVRAESADRATHKRRRIGSEGGYRGQPSHTFNRPIIPDDDSVDQVIDAYFRQIHPWIPMIHEARFRKRLRDNRDDANLFPLLQSMILVALRYAYRKDAAESIHRLIGDQDDVRDWVVAQATKRLSVENLQALIIICFHDIGDGEESRAWSLTGALTRMVEYLQLTVECEEADRSSFSQPYISLHPSRGWTEAEERRRVFCLTSDDVNRRLPCDGITWRKEDPVSTPYFGIWDKSAGRIGNPIAFLPSHSIAATTTVDEGGMTPSEATTSPGAAASSIDMSTVGAFAYRIEATESLSRVTSYFLQQKVNIKDHKDLSCWLTRFKELDVRLVHWKMLLPKKWKVNIAQQSSRMDPNLTLAHVTHNASMILLHQPIAFPPLDWTFRTRLPSFCSLDTCRAAAIEISTITNHYLQIADQAGPLSNEFAFCVYLAARVLLLYWRYCSTDALSSEFWALIQSLETMAKRWVGPHQLGPQQNLASKYQFNLVNLHNRCIQDHSFSINPSAYTTEVKHSKAAVQPQSGSPRLQSQNVRHSSQETGVESFSKGYTNGPAQMPQLAVAPGGNLMHESDEQFIEPDVPANVYFNGATTDLVTGQTGQRSGSVGSGDLGIISQMLLDAEFVDMDRVISFDDGIFGTGQEGGCF</sequence>
<feature type="region of interest" description="Disordered" evidence="6">
    <location>
        <begin position="86"/>
        <end position="110"/>
    </location>
</feature>
<reference evidence="8" key="1">
    <citation type="submission" date="2021-05" db="EMBL/GenBank/DDBJ databases">
        <authorList>
            <person name="Khan N."/>
        </authorList>
    </citation>
    <scope>NUCLEOTIDE SEQUENCE</scope>
</reference>
<proteinExistence type="predicted"/>
<evidence type="ECO:0000313" key="8">
    <source>
        <dbReference type="EMBL" id="CAG7556397.1"/>
    </source>
</evidence>
<name>A0A8J2IJ61_FUSEQ</name>
<comment type="subcellular location">
    <subcellularLocation>
        <location evidence="1">Nucleus</location>
    </subcellularLocation>
</comment>
<dbReference type="InterPro" id="IPR001138">
    <property type="entry name" value="Zn2Cys6_DnaBD"/>
</dbReference>